<dbReference type="RefSeq" id="WP_025343243.1">
    <property type="nucleotide sequence ID" value="NZ_CP007201.1"/>
</dbReference>
<evidence type="ECO:0000313" key="2">
    <source>
        <dbReference type="Proteomes" id="UP000019322"/>
    </source>
</evidence>
<dbReference type="AlphaFoldDB" id="A0AA86DWW9"/>
<protein>
    <submittedName>
        <fullName evidence="1">Uncharacterized protein</fullName>
    </submittedName>
</protein>
<reference evidence="1 2" key="1">
    <citation type="journal article" date="2014" name="Environ. Microbiol.">
        <title>Insights into organohalide respiration and the versatile catabolism of Sulfurospirillum multivorans gained from comparative genomics and physiological studies.</title>
        <authorList>
            <person name="Goris T."/>
            <person name="Schubert T."/>
            <person name="Gadkari J."/>
            <person name="Wubet T."/>
            <person name="Tarkka M."/>
            <person name="Buscot F."/>
            <person name="Adrian L."/>
            <person name="Diekert G."/>
        </authorList>
    </citation>
    <scope>NUCLEOTIDE SEQUENCE [LARGE SCALE GENOMIC DNA]</scope>
    <source>
        <strain evidence="2">DM 12446 / JCM 15788 / NBRC 109480</strain>
    </source>
</reference>
<evidence type="ECO:0000313" key="1">
    <source>
        <dbReference type="EMBL" id="AHJ11318.1"/>
    </source>
</evidence>
<accession>A0AA86DWW9</accession>
<sequence length="200" mass="22676">MRLMLLVLFMVVGLFANEVKVDGKYSNLLGNPFKSVLETKSQDISIVSNESKLISLTVETNRNDFSFSKPSLEVLNTSCNNVLKSFVSEDFNIVQTASRKISCEILPTTIVKIDYVMKDDKFMDQISDIVIHLAIRVNDNGKVYEDSIDMNKDLNLKGAMKYDIFAIRSELNLDRETMEESIQKIVENAIYSILSKNKKG</sequence>
<dbReference type="KEGG" id="smul:SMUL_0030"/>
<dbReference type="Proteomes" id="UP000019322">
    <property type="component" value="Chromosome"/>
</dbReference>
<organism evidence="1 2">
    <name type="scientific">Sulfurospirillum multivorans (strain DM 12446 / JCM 15788 / NBRC 109480)</name>
    <dbReference type="NCBI Taxonomy" id="1150621"/>
    <lineage>
        <taxon>Bacteria</taxon>
        <taxon>Pseudomonadati</taxon>
        <taxon>Campylobacterota</taxon>
        <taxon>Epsilonproteobacteria</taxon>
        <taxon>Campylobacterales</taxon>
        <taxon>Sulfurospirillaceae</taxon>
        <taxon>Sulfurospirillum</taxon>
    </lineage>
</organism>
<dbReference type="EMBL" id="CP007201">
    <property type="protein sequence ID" value="AHJ11318.1"/>
    <property type="molecule type" value="Genomic_DNA"/>
</dbReference>
<gene>
    <name evidence="1" type="ORF">SMUL_0030</name>
</gene>
<name>A0AA86DWW9_SULMK</name>
<proteinExistence type="predicted"/>